<keyword evidence="1" id="KW-0678">Repressor</keyword>
<dbReference type="Proteomes" id="UP000679779">
    <property type="component" value="Unassembled WGS sequence"/>
</dbReference>
<reference evidence="6" key="1">
    <citation type="submission" date="2021-03" db="EMBL/GenBank/DDBJ databases">
        <title>Antimicrobial resistance genes in bacteria isolated from Japanese honey, and their potential for conferring macrolide and lincosamide resistance in the American foulbrood pathogen Paenibacillus larvae.</title>
        <authorList>
            <person name="Okamoto M."/>
            <person name="Kumagai M."/>
            <person name="Kanamori H."/>
            <person name="Takamatsu D."/>
        </authorList>
    </citation>
    <scope>NUCLEOTIDE SEQUENCE</scope>
    <source>
        <strain evidence="6">J2TS6</strain>
    </source>
</reference>
<dbReference type="InterPro" id="IPR000524">
    <property type="entry name" value="Tscrpt_reg_HTH_GntR"/>
</dbReference>
<dbReference type="InterPro" id="IPR046335">
    <property type="entry name" value="LacI/GalR-like_sensor"/>
</dbReference>
<evidence type="ECO:0000256" key="1">
    <source>
        <dbReference type="ARBA" id="ARBA00022491"/>
    </source>
</evidence>
<dbReference type="InterPro" id="IPR036388">
    <property type="entry name" value="WH-like_DNA-bd_sf"/>
</dbReference>
<dbReference type="PANTHER" id="PTHR30146">
    <property type="entry name" value="LACI-RELATED TRANSCRIPTIONAL REPRESSOR"/>
    <property type="match status" value="1"/>
</dbReference>
<evidence type="ECO:0000313" key="7">
    <source>
        <dbReference type="Proteomes" id="UP000679779"/>
    </source>
</evidence>
<dbReference type="PROSITE" id="PS50949">
    <property type="entry name" value="HTH_GNTR"/>
    <property type="match status" value="1"/>
</dbReference>
<dbReference type="SMART" id="SM00345">
    <property type="entry name" value="HTH_GNTR"/>
    <property type="match status" value="1"/>
</dbReference>
<proteinExistence type="predicted"/>
<keyword evidence="4" id="KW-0804">Transcription</keyword>
<dbReference type="SUPFAM" id="SSF53822">
    <property type="entry name" value="Periplasmic binding protein-like I"/>
    <property type="match status" value="1"/>
</dbReference>
<dbReference type="FunFam" id="1.10.10.10:FF:000079">
    <property type="entry name" value="GntR family transcriptional regulator"/>
    <property type="match status" value="1"/>
</dbReference>
<comment type="caution">
    <text evidence="6">The sequence shown here is derived from an EMBL/GenBank/DDBJ whole genome shotgun (WGS) entry which is preliminary data.</text>
</comment>
<dbReference type="Gene3D" id="3.40.50.2300">
    <property type="match status" value="2"/>
</dbReference>
<dbReference type="InterPro" id="IPR028082">
    <property type="entry name" value="Peripla_BP_I"/>
</dbReference>
<evidence type="ECO:0000256" key="4">
    <source>
        <dbReference type="ARBA" id="ARBA00023163"/>
    </source>
</evidence>
<dbReference type="InterPro" id="IPR036390">
    <property type="entry name" value="WH_DNA-bd_sf"/>
</dbReference>
<dbReference type="PRINTS" id="PR00035">
    <property type="entry name" value="HTHGNTR"/>
</dbReference>
<protein>
    <recommendedName>
        <fullName evidence="5">HTH gntR-type domain-containing protein</fullName>
    </recommendedName>
</protein>
<name>A0A920CD01_9BACL</name>
<dbReference type="PANTHER" id="PTHR30146:SF95">
    <property type="entry name" value="RIBOSE OPERON REPRESSOR"/>
    <property type="match status" value="1"/>
</dbReference>
<evidence type="ECO:0000259" key="5">
    <source>
        <dbReference type="PROSITE" id="PS50949"/>
    </source>
</evidence>
<dbReference type="CDD" id="cd06267">
    <property type="entry name" value="PBP1_LacI_sugar_binding-like"/>
    <property type="match status" value="1"/>
</dbReference>
<dbReference type="SUPFAM" id="SSF46785">
    <property type="entry name" value="Winged helix' DNA-binding domain"/>
    <property type="match status" value="1"/>
</dbReference>
<keyword evidence="2" id="KW-0805">Transcription regulation</keyword>
<dbReference type="CDD" id="cd07377">
    <property type="entry name" value="WHTH_GntR"/>
    <property type="match status" value="1"/>
</dbReference>
<evidence type="ECO:0000256" key="3">
    <source>
        <dbReference type="ARBA" id="ARBA00023125"/>
    </source>
</evidence>
<dbReference type="Pfam" id="PF13377">
    <property type="entry name" value="Peripla_BP_3"/>
    <property type="match status" value="1"/>
</dbReference>
<evidence type="ECO:0000313" key="6">
    <source>
        <dbReference type="EMBL" id="GIO32232.1"/>
    </source>
</evidence>
<dbReference type="RefSeq" id="WP_160038834.1">
    <property type="nucleotide sequence ID" value="NZ_BORQ01000004.1"/>
</dbReference>
<evidence type="ECO:0000256" key="2">
    <source>
        <dbReference type="ARBA" id="ARBA00023015"/>
    </source>
</evidence>
<sequence>MQNDRQPLYIQIQDYFKDRISTGKLKINDKIPSEKELMKQFEVSRITVATALGQLAKEGWLYRIPGRGSFVKGIAGEPYSGGKHAPASSSMQDERGHGVFPVLRDGGHEGSMYPEQGGDGPRKKKIVLIIPTLGDFFAIRLISGINEVLIKHGYHMHIVLSNNSIETEKSLILECLSTGTSGLIIFPSDAETYNEEILALKMRNYPFVLIDRYLAGVETNFVCTDSLEGAKLALNRLWDLGHRNIAICSDTPLPTITVEDRITGYMEALKQKGAMINPALILTDFKVDYSEINEAHPLYRFIRNQMATAYVTLNARLGVYIFNIAKRIGLKVPEDISILTFDDPSSGYDEFGFFTHVSQSEYRMGRQAAEILIRLLEDPNPAVKYSKLIMQPELVERSSTGPAKK</sequence>
<dbReference type="Pfam" id="PF00392">
    <property type="entry name" value="GntR"/>
    <property type="match status" value="1"/>
</dbReference>
<dbReference type="Gene3D" id="1.10.10.10">
    <property type="entry name" value="Winged helix-like DNA-binding domain superfamily/Winged helix DNA-binding domain"/>
    <property type="match status" value="1"/>
</dbReference>
<organism evidence="6 7">
    <name type="scientific">Paenibacillus albilobatus</name>
    <dbReference type="NCBI Taxonomy" id="2716884"/>
    <lineage>
        <taxon>Bacteria</taxon>
        <taxon>Bacillati</taxon>
        <taxon>Bacillota</taxon>
        <taxon>Bacilli</taxon>
        <taxon>Bacillales</taxon>
        <taxon>Paenibacillaceae</taxon>
        <taxon>Paenibacillus</taxon>
    </lineage>
</organism>
<accession>A0A920CD01</accession>
<dbReference type="AlphaFoldDB" id="A0A920CD01"/>
<feature type="domain" description="HTH gntR-type" evidence="5">
    <location>
        <begin position="6"/>
        <end position="74"/>
    </location>
</feature>
<dbReference type="GO" id="GO:0000976">
    <property type="term" value="F:transcription cis-regulatory region binding"/>
    <property type="evidence" value="ECO:0007669"/>
    <property type="project" value="TreeGrafter"/>
</dbReference>
<keyword evidence="3" id="KW-0238">DNA-binding</keyword>
<dbReference type="EMBL" id="BORQ01000004">
    <property type="protein sequence ID" value="GIO32232.1"/>
    <property type="molecule type" value="Genomic_DNA"/>
</dbReference>
<gene>
    <name evidence="6" type="ORF">J2TS6_33730</name>
</gene>
<dbReference type="GO" id="GO:0003700">
    <property type="term" value="F:DNA-binding transcription factor activity"/>
    <property type="evidence" value="ECO:0007669"/>
    <property type="project" value="InterPro"/>
</dbReference>
<keyword evidence="7" id="KW-1185">Reference proteome</keyword>